<accession>A0A0V1MFR9</accession>
<sequence>MELKETIALRVDDKRKLFYVGCSESYRSQNTDIAKLVQTMEINRELRESCQKQSGGDSAKRTSEQSVDMGNCVAPAKVQHIILKQVFHSCLWISLFIWAWKHSGGQKASSNNDKGGKIKCIASIPIVDVSKAGIITMVTKYFIHNKRKLFYQQAGMVAKPAVKQLACRFESLVKQHSDDGM</sequence>
<comment type="caution">
    <text evidence="1">The sequence shown here is derived from an EMBL/GenBank/DDBJ whole genome shotgun (WGS) entry which is preliminary data.</text>
</comment>
<reference evidence="1 2" key="1">
    <citation type="submission" date="2015-01" db="EMBL/GenBank/DDBJ databases">
        <title>Evolution of Trichinella species and genotypes.</title>
        <authorList>
            <person name="Korhonen P.K."/>
            <person name="Edoardo P."/>
            <person name="Giuseppe L.R."/>
            <person name="Gasser R.B."/>
        </authorList>
    </citation>
    <scope>NUCLEOTIDE SEQUENCE [LARGE SCALE GENOMIC DNA]</scope>
    <source>
        <strain evidence="1">ISS1980</strain>
    </source>
</reference>
<dbReference type="Proteomes" id="UP000054843">
    <property type="component" value="Unassembled WGS sequence"/>
</dbReference>
<dbReference type="AlphaFoldDB" id="A0A0V1MFR9"/>
<proteinExistence type="predicted"/>
<gene>
    <name evidence="1" type="ORF">T10_9775</name>
</gene>
<evidence type="ECO:0000313" key="2">
    <source>
        <dbReference type="Proteomes" id="UP000054843"/>
    </source>
</evidence>
<dbReference type="OrthoDB" id="10538967at2759"/>
<keyword evidence="2" id="KW-1185">Reference proteome</keyword>
<dbReference type="EMBL" id="JYDO01000108">
    <property type="protein sequence ID" value="KRZ70760.1"/>
    <property type="molecule type" value="Genomic_DNA"/>
</dbReference>
<protein>
    <submittedName>
        <fullName evidence="1">Uncharacterized protein</fullName>
    </submittedName>
</protein>
<organism evidence="1 2">
    <name type="scientific">Trichinella papuae</name>
    <dbReference type="NCBI Taxonomy" id="268474"/>
    <lineage>
        <taxon>Eukaryota</taxon>
        <taxon>Metazoa</taxon>
        <taxon>Ecdysozoa</taxon>
        <taxon>Nematoda</taxon>
        <taxon>Enoplea</taxon>
        <taxon>Dorylaimia</taxon>
        <taxon>Trichinellida</taxon>
        <taxon>Trichinellidae</taxon>
        <taxon>Trichinella</taxon>
    </lineage>
</organism>
<evidence type="ECO:0000313" key="1">
    <source>
        <dbReference type="EMBL" id="KRZ70760.1"/>
    </source>
</evidence>
<name>A0A0V1MFR9_9BILA</name>